<dbReference type="EC" id="5.6.2.4" evidence="8"/>
<dbReference type="AlphaFoldDB" id="E6K2L8"/>
<dbReference type="GO" id="GO:0000725">
    <property type="term" value="P:recombinational repair"/>
    <property type="evidence" value="ECO:0007669"/>
    <property type="project" value="TreeGrafter"/>
</dbReference>
<sequence>MNDILSGLDPSQRQAAMAVEGPVRIIAGAGAGKTRTIMRRIAYACRSGAWREERALAVTFSVKAAGEMQERLRKLGIQGVQAATFHSAALGQLRQAWGDLSDAPFPQVSDNLRDLVIRSMAKVTGESDFQDIDISDVQAEIDRMKVGLILPAEYGRLCQETGRTPPAGLDQTAMKAVMDAYEEEKVFHGVMDFNDILLLLCHVLEKEPDQAARIRKGIGWLTVDEYQDVSPLQHRLMTLWLGENRNVCVVGDAAQTIYSFAGATSYYLNRFDWEFAPLTADISLNRDYRSTPTIVAQANALLEKSPLRDDYLHLASGREPGRKVLKTRYSSDVHEARGIAGKIKRLMASGAKAGDIAVLMRINNQSRLLSSVFKEEGIPFRVRRDSGWDSQTSHDSLLNADGTVGQVTLSTIHASKGLEWPYVFIMGCSDGLIPYATNMTDQGLEEERRLLYVGVTRAEDFLEISYSQGMRKEGEQDSWQTLKRYPSRFLR</sequence>
<dbReference type="CDD" id="cd18807">
    <property type="entry name" value="SF1_C_UvrD"/>
    <property type="match status" value="1"/>
</dbReference>
<organism evidence="13 14">
    <name type="scientific">Parascardovia denticolens DSM 10105 = JCM 12538</name>
    <dbReference type="NCBI Taxonomy" id="864564"/>
    <lineage>
        <taxon>Bacteria</taxon>
        <taxon>Bacillati</taxon>
        <taxon>Actinomycetota</taxon>
        <taxon>Actinomycetes</taxon>
        <taxon>Bifidobacteriales</taxon>
        <taxon>Bifidobacteriaceae</taxon>
        <taxon>Parascardovia</taxon>
    </lineage>
</organism>
<dbReference type="eggNOG" id="COG0210">
    <property type="taxonomic scope" value="Bacteria"/>
</dbReference>
<dbReference type="Pfam" id="PF13361">
    <property type="entry name" value="UvrD_C"/>
    <property type="match status" value="2"/>
</dbReference>
<name>E6K2L8_PARDN</name>
<comment type="catalytic activity">
    <reaction evidence="7">
        <text>Couples ATP hydrolysis with the unwinding of duplex DNA by translocating in the 3'-5' direction.</text>
        <dbReference type="EC" id="5.6.2.4"/>
    </reaction>
</comment>
<dbReference type="RefSeq" id="WP_006290617.1">
    <property type="nucleotide sequence ID" value="NZ_AP012333.1"/>
</dbReference>
<dbReference type="InterPro" id="IPR000212">
    <property type="entry name" value="DNA_helicase_UvrD/REP"/>
</dbReference>
<evidence type="ECO:0000256" key="2">
    <source>
        <dbReference type="ARBA" id="ARBA00022741"/>
    </source>
</evidence>
<proteinExistence type="inferred from homology"/>
<dbReference type="InterPro" id="IPR013986">
    <property type="entry name" value="DExx_box_DNA_helicase_dom_sf"/>
</dbReference>
<keyword evidence="4 10" id="KW-0347">Helicase</keyword>
<evidence type="ECO:0000256" key="7">
    <source>
        <dbReference type="ARBA" id="ARBA00034617"/>
    </source>
</evidence>
<dbReference type="GO" id="GO:0016887">
    <property type="term" value="F:ATP hydrolysis activity"/>
    <property type="evidence" value="ECO:0007669"/>
    <property type="project" value="RHEA"/>
</dbReference>
<dbReference type="Proteomes" id="UP000004946">
    <property type="component" value="Chromosome"/>
</dbReference>
<accession>E6K2L8</accession>
<dbReference type="CDD" id="cd17932">
    <property type="entry name" value="DEXQc_UvrD"/>
    <property type="match status" value="1"/>
</dbReference>
<dbReference type="HOGENOM" id="CLU_004585_5_6_11"/>
<dbReference type="PATRIC" id="fig|864564.6.peg.450"/>
<evidence type="ECO:0000256" key="5">
    <source>
        <dbReference type="ARBA" id="ARBA00022840"/>
    </source>
</evidence>
<dbReference type="PANTHER" id="PTHR11070:SF69">
    <property type="entry name" value="ATP-DEPENDENT DNA HELICASE UVRD2"/>
    <property type="match status" value="1"/>
</dbReference>
<dbReference type="PROSITE" id="PS51198">
    <property type="entry name" value="UVRD_HELICASE_ATP_BIND"/>
    <property type="match status" value="1"/>
</dbReference>
<dbReference type="GO" id="GO:0003677">
    <property type="term" value="F:DNA binding"/>
    <property type="evidence" value="ECO:0007669"/>
    <property type="project" value="UniProtKB-KW"/>
</dbReference>
<keyword evidence="3 10" id="KW-0378">Hydrolase</keyword>
<feature type="binding site" evidence="10">
    <location>
        <begin position="27"/>
        <end position="34"/>
    </location>
    <ligand>
        <name>ATP</name>
        <dbReference type="ChEBI" id="CHEBI:30616"/>
    </ligand>
</feature>
<gene>
    <name evidence="13" type="ORF">HMPREF0620_1257</name>
</gene>
<dbReference type="KEGG" id="pdo:PSDT_0409"/>
<dbReference type="SUPFAM" id="SSF52540">
    <property type="entry name" value="P-loop containing nucleoside triphosphate hydrolases"/>
    <property type="match status" value="1"/>
</dbReference>
<keyword evidence="14" id="KW-1185">Reference proteome</keyword>
<evidence type="ECO:0000256" key="6">
    <source>
        <dbReference type="ARBA" id="ARBA00023235"/>
    </source>
</evidence>
<dbReference type="GO" id="GO:0043138">
    <property type="term" value="F:3'-5' DNA helicase activity"/>
    <property type="evidence" value="ECO:0007669"/>
    <property type="project" value="UniProtKB-EC"/>
</dbReference>
<evidence type="ECO:0000313" key="13">
    <source>
        <dbReference type="EMBL" id="EFT82572.1"/>
    </source>
</evidence>
<feature type="domain" description="UvrD-like helicase ATP-binding" evidence="11">
    <location>
        <begin position="6"/>
        <end position="291"/>
    </location>
</feature>
<evidence type="ECO:0000259" key="11">
    <source>
        <dbReference type="PROSITE" id="PS51198"/>
    </source>
</evidence>
<dbReference type="PROSITE" id="PS51217">
    <property type="entry name" value="UVRD_HELICASE_CTER"/>
    <property type="match status" value="1"/>
</dbReference>
<dbReference type="InterPro" id="IPR014017">
    <property type="entry name" value="DNA_helicase_UvrD-like_C"/>
</dbReference>
<evidence type="ECO:0000256" key="9">
    <source>
        <dbReference type="ARBA" id="ARBA00048988"/>
    </source>
</evidence>
<dbReference type="EMBL" id="AEON01000002">
    <property type="protein sequence ID" value="EFT82572.1"/>
    <property type="molecule type" value="Genomic_DNA"/>
</dbReference>
<protein>
    <recommendedName>
        <fullName evidence="8">DNA 3'-5' helicase</fullName>
        <ecNumber evidence="8">5.6.2.4</ecNumber>
    </recommendedName>
</protein>
<evidence type="ECO:0000256" key="10">
    <source>
        <dbReference type="PROSITE-ProRule" id="PRU00560"/>
    </source>
</evidence>
<dbReference type="Gene3D" id="1.10.10.160">
    <property type="match status" value="1"/>
</dbReference>
<dbReference type="GO" id="GO:0005524">
    <property type="term" value="F:ATP binding"/>
    <property type="evidence" value="ECO:0007669"/>
    <property type="project" value="UniProtKB-UniRule"/>
</dbReference>
<comment type="catalytic activity">
    <reaction evidence="9">
        <text>ATP + H2O = ADP + phosphate + H(+)</text>
        <dbReference type="Rhea" id="RHEA:13065"/>
        <dbReference type="ChEBI" id="CHEBI:15377"/>
        <dbReference type="ChEBI" id="CHEBI:15378"/>
        <dbReference type="ChEBI" id="CHEBI:30616"/>
        <dbReference type="ChEBI" id="CHEBI:43474"/>
        <dbReference type="ChEBI" id="CHEBI:456216"/>
        <dbReference type="EC" id="5.6.2.4"/>
    </reaction>
</comment>
<dbReference type="InterPro" id="IPR014016">
    <property type="entry name" value="UvrD-like_ATP-bd"/>
</dbReference>
<evidence type="ECO:0000259" key="12">
    <source>
        <dbReference type="PROSITE" id="PS51217"/>
    </source>
</evidence>
<reference evidence="13 14" key="1">
    <citation type="submission" date="2010-12" db="EMBL/GenBank/DDBJ databases">
        <authorList>
            <person name="Muzny D."/>
            <person name="Qin X."/>
            <person name="Buhay C."/>
            <person name="Dugan-Rocha S."/>
            <person name="Ding Y."/>
            <person name="Chen G."/>
            <person name="Hawes A."/>
            <person name="Holder M."/>
            <person name="Jhangiani S."/>
            <person name="Johnson A."/>
            <person name="Khan Z."/>
            <person name="Li Z."/>
            <person name="Liu W."/>
            <person name="Liu X."/>
            <person name="Perez L."/>
            <person name="Shen H."/>
            <person name="Wang Q."/>
            <person name="Watt J."/>
            <person name="Xi L."/>
            <person name="Xin Y."/>
            <person name="Zhou J."/>
            <person name="Deng J."/>
            <person name="Jiang H."/>
            <person name="Liu Y."/>
            <person name="Qu J."/>
            <person name="Song X.-Z."/>
            <person name="Zhang L."/>
            <person name="Villasana D."/>
            <person name="Johnson A."/>
            <person name="Liu J."/>
            <person name="Liyanage D."/>
            <person name="Lorensuhewa L."/>
            <person name="Robinson T."/>
            <person name="Song A."/>
            <person name="Song B.-B."/>
            <person name="Dinh H."/>
            <person name="Thornton R."/>
            <person name="Coyle M."/>
            <person name="Francisco L."/>
            <person name="Jackson L."/>
            <person name="Javaid M."/>
            <person name="Korchina V."/>
            <person name="Kovar C."/>
            <person name="Mata R."/>
            <person name="Mathew T."/>
            <person name="Ngo R."/>
            <person name="Nguyen L."/>
            <person name="Nguyen N."/>
            <person name="Okwuonu G."/>
            <person name="Ongeri F."/>
            <person name="Pham C."/>
            <person name="Simmons D."/>
            <person name="Wilczek-Boney K."/>
            <person name="Hale W."/>
            <person name="Jakkamsetti A."/>
            <person name="Pham P."/>
            <person name="Ruth R."/>
            <person name="San Lucas F."/>
            <person name="Warren J."/>
            <person name="Zhang J."/>
            <person name="Zhao Z."/>
            <person name="Zhou C."/>
            <person name="Zhu D."/>
            <person name="Lee S."/>
            <person name="Bess C."/>
            <person name="Blankenburg K."/>
            <person name="Forbes L."/>
            <person name="Fu Q."/>
            <person name="Gubbala S."/>
            <person name="Hirani K."/>
            <person name="Jayaseelan J.C."/>
            <person name="Lara F."/>
            <person name="Munidasa M."/>
            <person name="Palculict T."/>
            <person name="Patil S."/>
            <person name="Pu L.-L."/>
            <person name="Saada N."/>
            <person name="Tang L."/>
            <person name="Weissenberger G."/>
            <person name="Zhu Y."/>
            <person name="Hemphill L."/>
            <person name="Shang Y."/>
            <person name="Youmans B."/>
            <person name="Ayvaz T."/>
            <person name="Ross M."/>
            <person name="Santibanez J."/>
            <person name="Aqrawi P."/>
            <person name="Gross S."/>
            <person name="Joshi V."/>
            <person name="Fowler G."/>
            <person name="Nazareth L."/>
            <person name="Reid J."/>
            <person name="Worley K."/>
            <person name="Petrosino J."/>
            <person name="Highlander S."/>
            <person name="Gibbs R."/>
        </authorList>
    </citation>
    <scope>NUCLEOTIDE SEQUENCE [LARGE SCALE GENOMIC DNA]</scope>
    <source>
        <strain evidence="13 14">DSM 10105</strain>
    </source>
</reference>
<evidence type="ECO:0000256" key="8">
    <source>
        <dbReference type="ARBA" id="ARBA00034808"/>
    </source>
</evidence>
<dbReference type="Gene3D" id="3.40.50.300">
    <property type="entry name" value="P-loop containing nucleotide triphosphate hydrolases"/>
    <property type="match status" value="3"/>
</dbReference>
<feature type="domain" description="UvrD-like helicase C-terminal" evidence="12">
    <location>
        <begin position="292"/>
        <end position="491"/>
    </location>
</feature>
<dbReference type="InterPro" id="IPR027417">
    <property type="entry name" value="P-loop_NTPase"/>
</dbReference>
<evidence type="ECO:0000256" key="4">
    <source>
        <dbReference type="ARBA" id="ARBA00022806"/>
    </source>
</evidence>
<evidence type="ECO:0000313" key="14">
    <source>
        <dbReference type="Proteomes" id="UP000004946"/>
    </source>
</evidence>
<dbReference type="Pfam" id="PF00580">
    <property type="entry name" value="UvrD-helicase"/>
    <property type="match status" value="1"/>
</dbReference>
<keyword evidence="2 10" id="KW-0547">Nucleotide-binding</keyword>
<comment type="similarity">
    <text evidence="1">Belongs to the helicase family. UvrD subfamily.</text>
</comment>
<comment type="caution">
    <text evidence="13">The sequence shown here is derived from an EMBL/GenBank/DDBJ whole genome shotgun (WGS) entry which is preliminary data.</text>
</comment>
<evidence type="ECO:0000256" key="3">
    <source>
        <dbReference type="ARBA" id="ARBA00022801"/>
    </source>
</evidence>
<keyword evidence="6" id="KW-0413">Isomerase</keyword>
<keyword evidence="5 10" id="KW-0067">ATP-binding</keyword>
<evidence type="ECO:0000256" key="1">
    <source>
        <dbReference type="ARBA" id="ARBA00009922"/>
    </source>
</evidence>
<dbReference type="PANTHER" id="PTHR11070">
    <property type="entry name" value="UVRD / RECB / PCRA DNA HELICASE FAMILY MEMBER"/>
    <property type="match status" value="1"/>
</dbReference>